<name>A0A9D7FH18_9RHOO</name>
<reference evidence="3" key="1">
    <citation type="submission" date="2020-10" db="EMBL/GenBank/DDBJ databases">
        <title>Connecting structure to function with the recovery of over 1000 high-quality activated sludge metagenome-assembled genomes encoding full-length rRNA genes using long-read sequencing.</title>
        <authorList>
            <person name="Singleton C.M."/>
            <person name="Petriglieri F."/>
            <person name="Kristensen J.M."/>
            <person name="Kirkegaard R.H."/>
            <person name="Michaelsen T.Y."/>
            <person name="Andersen M.H."/>
            <person name="Karst S.M."/>
            <person name="Dueholm M.S."/>
            <person name="Nielsen P.H."/>
            <person name="Albertsen M."/>
        </authorList>
    </citation>
    <scope>NUCLEOTIDE SEQUENCE</scope>
    <source>
        <strain evidence="3">EsbW_18-Q3-R4-48_MAXAC.044</strain>
    </source>
</reference>
<feature type="signal peptide" evidence="1">
    <location>
        <begin position="1"/>
        <end position="22"/>
    </location>
</feature>
<dbReference type="Proteomes" id="UP000886602">
    <property type="component" value="Unassembled WGS sequence"/>
</dbReference>
<evidence type="ECO:0000313" key="4">
    <source>
        <dbReference type="Proteomes" id="UP000886602"/>
    </source>
</evidence>
<proteinExistence type="predicted"/>
<feature type="chain" id="PRO_5039612789" description="Surface-adhesin protein E-like domain-containing protein" evidence="1">
    <location>
        <begin position="23"/>
        <end position="134"/>
    </location>
</feature>
<dbReference type="Pfam" id="PF16747">
    <property type="entry name" value="Adhesin_E"/>
    <property type="match status" value="1"/>
</dbReference>
<feature type="domain" description="Surface-adhesin protein E-like" evidence="2">
    <location>
        <begin position="24"/>
        <end position="132"/>
    </location>
</feature>
<dbReference type="InterPro" id="IPR031939">
    <property type="entry name" value="Adhesin_E-like"/>
</dbReference>
<evidence type="ECO:0000313" key="3">
    <source>
        <dbReference type="EMBL" id="MBK7424656.1"/>
    </source>
</evidence>
<keyword evidence="1" id="KW-0732">Signal</keyword>
<accession>A0A9D7FH18</accession>
<dbReference type="EMBL" id="JADJNC010000040">
    <property type="protein sequence ID" value="MBK7424656.1"/>
    <property type="molecule type" value="Genomic_DNA"/>
</dbReference>
<gene>
    <name evidence="3" type="ORF">IPJ48_17100</name>
</gene>
<evidence type="ECO:0000259" key="2">
    <source>
        <dbReference type="Pfam" id="PF16747"/>
    </source>
</evidence>
<evidence type="ECO:0000256" key="1">
    <source>
        <dbReference type="SAM" id="SignalP"/>
    </source>
</evidence>
<protein>
    <recommendedName>
        <fullName evidence="2">Surface-adhesin protein E-like domain-containing protein</fullName>
    </recommendedName>
</protein>
<dbReference type="AlphaFoldDB" id="A0A9D7FH18"/>
<organism evidence="3 4">
    <name type="scientific">Candidatus Propionivibrio dominans</name>
    <dbReference type="NCBI Taxonomy" id="2954373"/>
    <lineage>
        <taxon>Bacteria</taxon>
        <taxon>Pseudomonadati</taxon>
        <taxon>Pseudomonadota</taxon>
        <taxon>Betaproteobacteria</taxon>
        <taxon>Rhodocyclales</taxon>
        <taxon>Rhodocyclaceae</taxon>
        <taxon>Propionivibrio</taxon>
    </lineage>
</organism>
<comment type="caution">
    <text evidence="3">The sequence shown here is derived from an EMBL/GenBank/DDBJ whole genome shotgun (WGS) entry which is preliminary data.</text>
</comment>
<sequence>MKTTKRFALTLALALLNGAALAEWVEIEKFEDGIRVFVDRTSLRRSGDMAQLEHLVRWSEPQRDEGLPAYLSTIVRTAYNCTSKREKYLSSTSYAGAMGNGAKVVADDNEAQGWYSISESSMEDKLWKIACGLN</sequence>